<evidence type="ECO:0000256" key="8">
    <source>
        <dbReference type="ARBA" id="ARBA00023192"/>
    </source>
</evidence>
<dbReference type="EC" id="2.5.1.47" evidence="4"/>
<dbReference type="EMBL" id="JBHTBF010000003">
    <property type="protein sequence ID" value="MFC7318328.1"/>
    <property type="molecule type" value="Genomic_DNA"/>
</dbReference>
<dbReference type="Gene3D" id="3.40.50.1100">
    <property type="match status" value="2"/>
</dbReference>
<evidence type="ECO:0000313" key="11">
    <source>
        <dbReference type="EMBL" id="MFC7318328.1"/>
    </source>
</evidence>
<evidence type="ECO:0000259" key="10">
    <source>
        <dbReference type="Pfam" id="PF00291"/>
    </source>
</evidence>
<sequence>MNVADDVTDLIGTTPLVRLDSFGENIVGKLEAFNPAGSVKDRIGVAMIERAEEAGLVDEGTAIVEPTSGNTGIGLAAAAAARGYELILTMPDSMSEERRRLLRALGAELVLTPGEDGMAGAIERAESIASERENAVVPQQFANLANPWIHRTTTGPEIWDDTDGEADVLVAGVGTGGTITGVSEYVKEERGREDFRSIAVEPAESPVLSGGTAGSHGIQGIGAGFVPDVLRPGLIDDVVAVEREDAVTAARKLAYDEGILAGISSGAAVEAALRVARRPENREKLIVVVLPDTGERYLSTDLYPDPEPDAVTTTA</sequence>
<dbReference type="InterPro" id="IPR001926">
    <property type="entry name" value="TrpB-like_PALP"/>
</dbReference>
<evidence type="ECO:0000256" key="6">
    <source>
        <dbReference type="ARBA" id="ARBA00022679"/>
    </source>
</evidence>
<dbReference type="Proteomes" id="UP001596547">
    <property type="component" value="Unassembled WGS sequence"/>
</dbReference>
<feature type="domain" description="Tryptophan synthase beta chain-like PALP" evidence="10">
    <location>
        <begin position="7"/>
        <end position="292"/>
    </location>
</feature>
<dbReference type="InterPro" id="IPR001216">
    <property type="entry name" value="P-phosphate_BS"/>
</dbReference>
<proteinExistence type="inferred from homology"/>
<evidence type="ECO:0000313" key="12">
    <source>
        <dbReference type="Proteomes" id="UP001596547"/>
    </source>
</evidence>
<comment type="catalytic activity">
    <reaction evidence="9">
        <text>O-acetyl-L-serine + hydrogen sulfide = L-cysteine + acetate</text>
        <dbReference type="Rhea" id="RHEA:14829"/>
        <dbReference type="ChEBI" id="CHEBI:29919"/>
        <dbReference type="ChEBI" id="CHEBI:30089"/>
        <dbReference type="ChEBI" id="CHEBI:35235"/>
        <dbReference type="ChEBI" id="CHEBI:58340"/>
        <dbReference type="EC" id="2.5.1.47"/>
    </reaction>
</comment>
<dbReference type="GO" id="GO:0005737">
    <property type="term" value="C:cytoplasm"/>
    <property type="evidence" value="ECO:0007669"/>
    <property type="project" value="UniProtKB-ARBA"/>
</dbReference>
<evidence type="ECO:0000256" key="9">
    <source>
        <dbReference type="ARBA" id="ARBA00047931"/>
    </source>
</evidence>
<dbReference type="GeneID" id="79317495"/>
<evidence type="ECO:0000256" key="2">
    <source>
        <dbReference type="ARBA" id="ARBA00004962"/>
    </source>
</evidence>
<dbReference type="NCBIfam" id="TIGR01139">
    <property type="entry name" value="cysK"/>
    <property type="match status" value="1"/>
</dbReference>
<dbReference type="RefSeq" id="WP_276305880.1">
    <property type="nucleotide sequence ID" value="NZ_CP119993.1"/>
</dbReference>
<comment type="similarity">
    <text evidence="3">Belongs to the cysteine synthase/cystathionine beta-synthase family.</text>
</comment>
<dbReference type="GO" id="GO:0004124">
    <property type="term" value="F:cysteine synthase activity"/>
    <property type="evidence" value="ECO:0007669"/>
    <property type="project" value="UniProtKB-EC"/>
</dbReference>
<organism evidence="11 12">
    <name type="scientific">Halomarina halobia</name>
    <dbReference type="NCBI Taxonomy" id="3033386"/>
    <lineage>
        <taxon>Archaea</taxon>
        <taxon>Methanobacteriati</taxon>
        <taxon>Methanobacteriota</taxon>
        <taxon>Stenosarchaea group</taxon>
        <taxon>Halobacteria</taxon>
        <taxon>Halobacteriales</taxon>
        <taxon>Natronomonadaceae</taxon>
        <taxon>Halomarina</taxon>
    </lineage>
</organism>
<dbReference type="Pfam" id="PF00291">
    <property type="entry name" value="PALP"/>
    <property type="match status" value="1"/>
</dbReference>
<dbReference type="NCBIfam" id="TIGR01136">
    <property type="entry name" value="cysKM"/>
    <property type="match status" value="1"/>
</dbReference>
<keyword evidence="7" id="KW-0663">Pyridoxal phosphate</keyword>
<evidence type="ECO:0000256" key="5">
    <source>
        <dbReference type="ARBA" id="ARBA00022605"/>
    </source>
</evidence>
<dbReference type="CDD" id="cd01561">
    <property type="entry name" value="CBS_like"/>
    <property type="match status" value="1"/>
</dbReference>
<keyword evidence="6 11" id="KW-0808">Transferase</keyword>
<keyword evidence="5" id="KW-0028">Amino-acid biosynthesis</keyword>
<comment type="caution">
    <text evidence="11">The sequence shown here is derived from an EMBL/GenBank/DDBJ whole genome shotgun (WGS) entry which is preliminary data.</text>
</comment>
<dbReference type="InterPro" id="IPR005859">
    <property type="entry name" value="CysK"/>
</dbReference>
<accession>A0ABD6AET3</accession>
<dbReference type="InterPro" id="IPR036052">
    <property type="entry name" value="TrpB-like_PALP_sf"/>
</dbReference>
<comment type="pathway">
    <text evidence="2">Amino-acid biosynthesis; L-cysteine biosynthesis; L-cysteine from L-serine: step 2/2.</text>
</comment>
<dbReference type="InterPro" id="IPR005856">
    <property type="entry name" value="Cys_synth"/>
</dbReference>
<comment type="cofactor">
    <cofactor evidence="1">
        <name>pyridoxal 5'-phosphate</name>
        <dbReference type="ChEBI" id="CHEBI:597326"/>
    </cofactor>
</comment>
<dbReference type="PANTHER" id="PTHR10314">
    <property type="entry name" value="CYSTATHIONINE BETA-SYNTHASE"/>
    <property type="match status" value="1"/>
</dbReference>
<evidence type="ECO:0000256" key="4">
    <source>
        <dbReference type="ARBA" id="ARBA00012681"/>
    </source>
</evidence>
<dbReference type="AlphaFoldDB" id="A0ABD6AET3"/>
<gene>
    <name evidence="11" type="primary">cysK</name>
    <name evidence="11" type="ORF">ACFQPE_16230</name>
</gene>
<dbReference type="FunFam" id="3.40.50.1100:FF:000067">
    <property type="entry name" value="Cysteine synthase"/>
    <property type="match status" value="1"/>
</dbReference>
<dbReference type="SUPFAM" id="SSF53686">
    <property type="entry name" value="Tryptophan synthase beta subunit-like PLP-dependent enzymes"/>
    <property type="match status" value="1"/>
</dbReference>
<evidence type="ECO:0000256" key="1">
    <source>
        <dbReference type="ARBA" id="ARBA00001933"/>
    </source>
</evidence>
<protein>
    <recommendedName>
        <fullName evidence="4">cysteine synthase</fullName>
        <ecNumber evidence="4">2.5.1.47</ecNumber>
    </recommendedName>
</protein>
<reference evidence="11 12" key="1">
    <citation type="journal article" date="2019" name="Int. J. Syst. Evol. Microbiol.">
        <title>The Global Catalogue of Microorganisms (GCM) 10K type strain sequencing project: providing services to taxonomists for standard genome sequencing and annotation.</title>
        <authorList>
            <consortium name="The Broad Institute Genomics Platform"/>
            <consortium name="The Broad Institute Genome Sequencing Center for Infectious Disease"/>
            <person name="Wu L."/>
            <person name="Ma J."/>
        </authorList>
    </citation>
    <scope>NUCLEOTIDE SEQUENCE [LARGE SCALE GENOMIC DNA]</scope>
    <source>
        <strain evidence="11 12">PSR21</strain>
    </source>
</reference>
<name>A0ABD6AET3_9EURY</name>
<dbReference type="PROSITE" id="PS00901">
    <property type="entry name" value="CYS_SYNTHASE"/>
    <property type="match status" value="1"/>
</dbReference>
<evidence type="ECO:0000256" key="7">
    <source>
        <dbReference type="ARBA" id="ARBA00022898"/>
    </source>
</evidence>
<keyword evidence="12" id="KW-1185">Reference proteome</keyword>
<keyword evidence="8" id="KW-0198">Cysteine biosynthesis</keyword>
<evidence type="ECO:0000256" key="3">
    <source>
        <dbReference type="ARBA" id="ARBA00007103"/>
    </source>
</evidence>
<dbReference type="InterPro" id="IPR050214">
    <property type="entry name" value="Cys_Synth/Cystath_Beta-Synth"/>
</dbReference>